<feature type="transmembrane region" description="Helical" evidence="3">
    <location>
        <begin position="58"/>
        <end position="84"/>
    </location>
</feature>
<proteinExistence type="predicted"/>
<keyword evidence="3" id="KW-0472">Membrane</keyword>
<keyword evidence="5" id="KW-1185">Reference proteome</keyword>
<dbReference type="Gene3D" id="3.80.10.10">
    <property type="entry name" value="Ribonuclease Inhibitor"/>
    <property type="match status" value="1"/>
</dbReference>
<dbReference type="InterPro" id="IPR001611">
    <property type="entry name" value="Leu-rich_rpt"/>
</dbReference>
<keyword evidence="3" id="KW-1133">Transmembrane helix</keyword>
<keyword evidence="2" id="KW-0677">Repeat</keyword>
<reference evidence="4 5" key="1">
    <citation type="journal article" date="2018" name="Proc. Natl. Acad. Sci. U.S.A.">
        <title>Draft genome sequence of Camellia sinensis var. sinensis provides insights into the evolution of the tea genome and tea quality.</title>
        <authorList>
            <person name="Wei C."/>
            <person name="Yang H."/>
            <person name="Wang S."/>
            <person name="Zhao J."/>
            <person name="Liu C."/>
            <person name="Gao L."/>
            <person name="Xia E."/>
            <person name="Lu Y."/>
            <person name="Tai Y."/>
            <person name="She G."/>
            <person name="Sun J."/>
            <person name="Cao H."/>
            <person name="Tong W."/>
            <person name="Gao Q."/>
            <person name="Li Y."/>
            <person name="Deng W."/>
            <person name="Jiang X."/>
            <person name="Wang W."/>
            <person name="Chen Q."/>
            <person name="Zhang S."/>
            <person name="Li H."/>
            <person name="Wu J."/>
            <person name="Wang P."/>
            <person name="Li P."/>
            <person name="Shi C."/>
            <person name="Zheng F."/>
            <person name="Jian J."/>
            <person name="Huang B."/>
            <person name="Shan D."/>
            <person name="Shi M."/>
            <person name="Fang C."/>
            <person name="Yue Y."/>
            <person name="Li F."/>
            <person name="Li D."/>
            <person name="Wei S."/>
            <person name="Han B."/>
            <person name="Jiang C."/>
            <person name="Yin Y."/>
            <person name="Xia T."/>
            <person name="Zhang Z."/>
            <person name="Bennetzen J.L."/>
            <person name="Zhao S."/>
            <person name="Wan X."/>
        </authorList>
    </citation>
    <scope>NUCLEOTIDE SEQUENCE [LARGE SCALE GENOMIC DNA]</scope>
    <source>
        <strain evidence="5">cv. Shuchazao</strain>
        <tissue evidence="4">Leaf</tissue>
    </source>
</reference>
<dbReference type="AlphaFoldDB" id="A0A4S4EH24"/>
<dbReference type="Pfam" id="PF00560">
    <property type="entry name" value="LRR_1"/>
    <property type="match status" value="4"/>
</dbReference>
<evidence type="ECO:0000313" key="4">
    <source>
        <dbReference type="EMBL" id="THG15284.1"/>
    </source>
</evidence>
<organism evidence="4 5">
    <name type="scientific">Camellia sinensis var. sinensis</name>
    <name type="common">China tea</name>
    <dbReference type="NCBI Taxonomy" id="542762"/>
    <lineage>
        <taxon>Eukaryota</taxon>
        <taxon>Viridiplantae</taxon>
        <taxon>Streptophyta</taxon>
        <taxon>Embryophyta</taxon>
        <taxon>Tracheophyta</taxon>
        <taxon>Spermatophyta</taxon>
        <taxon>Magnoliopsida</taxon>
        <taxon>eudicotyledons</taxon>
        <taxon>Gunneridae</taxon>
        <taxon>Pentapetalae</taxon>
        <taxon>asterids</taxon>
        <taxon>Ericales</taxon>
        <taxon>Theaceae</taxon>
        <taxon>Camellia</taxon>
    </lineage>
</organism>
<comment type="caution">
    <text evidence="4">The sequence shown here is derived from an EMBL/GenBank/DDBJ whole genome shotgun (WGS) entry which is preliminary data.</text>
</comment>
<dbReference type="Proteomes" id="UP000306102">
    <property type="component" value="Unassembled WGS sequence"/>
</dbReference>
<dbReference type="PANTHER" id="PTHR48054">
    <property type="entry name" value="RECEPTOR KINASE-LIKE PROTEIN XA21"/>
    <property type="match status" value="1"/>
</dbReference>
<dbReference type="InterPro" id="IPR032675">
    <property type="entry name" value="LRR_dom_sf"/>
</dbReference>
<dbReference type="SUPFAM" id="SSF52058">
    <property type="entry name" value="L domain-like"/>
    <property type="match status" value="1"/>
</dbReference>
<dbReference type="STRING" id="542762.A0A4S4EH24"/>
<dbReference type="FunFam" id="3.80.10.10:FF:000383">
    <property type="entry name" value="Leucine-rich repeat receptor protein kinase EMS1"/>
    <property type="match status" value="1"/>
</dbReference>
<evidence type="ECO:0000256" key="1">
    <source>
        <dbReference type="ARBA" id="ARBA00022614"/>
    </source>
</evidence>
<gene>
    <name evidence="4" type="ORF">TEA_013370</name>
</gene>
<accession>A0A4S4EH24</accession>
<evidence type="ECO:0000256" key="2">
    <source>
        <dbReference type="ARBA" id="ARBA00022737"/>
    </source>
</evidence>
<dbReference type="PANTHER" id="PTHR48054:SF82">
    <property type="entry name" value="LRR RECEPTOR-LIKE SERINE_THREONINE-PROTEIN KINASE FLS2"/>
    <property type="match status" value="1"/>
</dbReference>
<protein>
    <recommendedName>
        <fullName evidence="6">Leucine-rich repeat-containing N-terminal plant-type domain-containing protein</fullName>
    </recommendedName>
</protein>
<name>A0A4S4EH24_CAMSN</name>
<evidence type="ECO:0000256" key="3">
    <source>
        <dbReference type="SAM" id="Phobius"/>
    </source>
</evidence>
<evidence type="ECO:0008006" key="6">
    <source>
        <dbReference type="Google" id="ProtNLM"/>
    </source>
</evidence>
<keyword evidence="3" id="KW-0812">Transmembrane</keyword>
<keyword evidence="1" id="KW-0433">Leucine-rich repeat</keyword>
<dbReference type="EMBL" id="SDRB02004830">
    <property type="protein sequence ID" value="THG15284.1"/>
    <property type="molecule type" value="Genomic_DNA"/>
</dbReference>
<sequence length="358" mass="39497">MTRRRAMGRRRRPTGLRSSAMKPVIASPWSPSMVGTTISNTTTTAKRTAYGGPWRSSIMILGECVFVFLLLPPQFVTGLVCLAAKHHHRVVALNLPDMGIAGIIPVRWLDCMIASPKSGHFKINNFNGSVPAWFGNLPKLQYLLLANNSFKVFRMICILIPKLEFIYLSWNEFDVQIPSALGECKELQIISLSINKFCGIIPRGIGNLTMLVELYLGKNNITGEIPEEMGNLQRLEILSIRTASLTGLIPSFIFNISSKELYLQENNLYGSLPVHVCFPLPMLEVVSLWSNKLTGSIPGGIENCTSLKQFSLAENNFTVALATSHHCHTVPATTRPSPSSPCPGFTPSLSLILPRLPH</sequence>
<dbReference type="InterPro" id="IPR052592">
    <property type="entry name" value="LRR-RLK"/>
</dbReference>
<evidence type="ECO:0000313" key="5">
    <source>
        <dbReference type="Proteomes" id="UP000306102"/>
    </source>
</evidence>